<keyword evidence="1" id="KW-0812">Transmembrane</keyword>
<evidence type="ECO:0000313" key="2">
    <source>
        <dbReference type="EMBL" id="TGO15826.1"/>
    </source>
</evidence>
<name>A0A4Z1EUG6_9HELO</name>
<keyword evidence="1" id="KW-0472">Membrane</keyword>
<keyword evidence="3" id="KW-1185">Reference proteome</keyword>
<keyword evidence="1" id="KW-1133">Transmembrane helix</keyword>
<comment type="caution">
    <text evidence="2">The sequence shown here is derived from an EMBL/GenBank/DDBJ whole genome shotgun (WGS) entry which is preliminary data.</text>
</comment>
<accession>A0A4Z1EUG6</accession>
<evidence type="ECO:0000313" key="3">
    <source>
        <dbReference type="Proteomes" id="UP000297777"/>
    </source>
</evidence>
<dbReference type="OrthoDB" id="3545026at2759"/>
<proteinExistence type="predicted"/>
<protein>
    <submittedName>
        <fullName evidence="2">Uncharacterized protein</fullName>
    </submittedName>
</protein>
<dbReference type="Proteomes" id="UP000297777">
    <property type="component" value="Unassembled WGS sequence"/>
</dbReference>
<dbReference type="EMBL" id="PQXH01000035">
    <property type="protein sequence ID" value="TGO15826.1"/>
    <property type="molecule type" value="Genomic_DNA"/>
</dbReference>
<dbReference type="AlphaFoldDB" id="A0A4Z1EUG6"/>
<evidence type="ECO:0000256" key="1">
    <source>
        <dbReference type="SAM" id="Phobius"/>
    </source>
</evidence>
<reference evidence="2 3" key="1">
    <citation type="submission" date="2017-12" db="EMBL/GenBank/DDBJ databases">
        <title>Comparative genomics of Botrytis spp.</title>
        <authorList>
            <person name="Valero-Jimenez C.A."/>
            <person name="Tapia P."/>
            <person name="Veloso J."/>
            <person name="Silva-Moreno E."/>
            <person name="Staats M."/>
            <person name="Valdes J.H."/>
            <person name="Van Kan J.A.L."/>
        </authorList>
    </citation>
    <scope>NUCLEOTIDE SEQUENCE [LARGE SCALE GENOMIC DNA]</scope>
    <source>
        <strain evidence="2 3">Bt9001</strain>
    </source>
</reference>
<sequence length="391" mass="44840">MDAKMAANHPPIKTEPWVKFSSEEARSIQKQPLDNLTNDFNTCKLPVTTIVIESENESTRQSSENTSLLLKKLPVELIAKILGFTCSTNSRRETLPMCILKIKTENQGGGIRYCSRHPHEDRGKRNEIQTYRALMITCASFRNIIDVTDILFKDNTFEFCSFEELIILKTLTPKQRNTIKSIYSTYNTDDFVIGDPGVPQHLRRAALAPHRLQDVEAGYYTLGNCHNLRNLYINMDRRMDIFYTYTGPGDKFPVSFMAGGENIDALHSICGLQTFHIATSNHQQHPHSGDFPSCFEGKCLDEIDYFYAKAGISEHYLEGEYKRSWYWRMNLLGQEGKITFHHLIDLIWVFILVISCTATTTYVYQPYSKLLAKSLLTPTFQQYETSSHDPV</sequence>
<gene>
    <name evidence="2" type="ORF">BTUL_0035g00300</name>
</gene>
<feature type="transmembrane region" description="Helical" evidence="1">
    <location>
        <begin position="346"/>
        <end position="364"/>
    </location>
</feature>
<organism evidence="2 3">
    <name type="scientific">Botrytis tulipae</name>
    <dbReference type="NCBI Taxonomy" id="87230"/>
    <lineage>
        <taxon>Eukaryota</taxon>
        <taxon>Fungi</taxon>
        <taxon>Dikarya</taxon>
        <taxon>Ascomycota</taxon>
        <taxon>Pezizomycotina</taxon>
        <taxon>Leotiomycetes</taxon>
        <taxon>Helotiales</taxon>
        <taxon>Sclerotiniaceae</taxon>
        <taxon>Botrytis</taxon>
    </lineage>
</organism>